<organism evidence="5 6">
    <name type="scientific">Helobdella robusta</name>
    <name type="common">Californian leech</name>
    <dbReference type="NCBI Taxonomy" id="6412"/>
    <lineage>
        <taxon>Eukaryota</taxon>
        <taxon>Metazoa</taxon>
        <taxon>Spiralia</taxon>
        <taxon>Lophotrochozoa</taxon>
        <taxon>Annelida</taxon>
        <taxon>Clitellata</taxon>
        <taxon>Hirudinea</taxon>
        <taxon>Rhynchobdellida</taxon>
        <taxon>Glossiphoniidae</taxon>
        <taxon>Helobdella</taxon>
    </lineage>
</organism>
<evidence type="ECO:0000259" key="3">
    <source>
        <dbReference type="PROSITE" id="PS50208"/>
    </source>
</evidence>
<dbReference type="KEGG" id="hro:HELRODRAFT_134617"/>
<dbReference type="InterPro" id="IPR011600">
    <property type="entry name" value="Pept_C14_caspase"/>
</dbReference>
<feature type="domain" description="Caspase family p20" evidence="3">
    <location>
        <begin position="1"/>
        <end position="98"/>
    </location>
</feature>
<sequence>THSNAEYIRETFESLRFEVHIHYDLTNSEFEKELLKYQMMDHSSYGAFACCISSHGRYGNIITKDGLMPILKMTDFFSESACPTLKEKPKMFFVQCCQ</sequence>
<dbReference type="GO" id="GO:0043067">
    <property type="term" value="P:regulation of programmed cell death"/>
    <property type="evidence" value="ECO:0007669"/>
    <property type="project" value="UniProtKB-ARBA"/>
</dbReference>
<evidence type="ECO:0000313" key="5">
    <source>
        <dbReference type="EnsemblMetazoa" id="HelroP134617"/>
    </source>
</evidence>
<proteinExistence type="inferred from homology"/>
<dbReference type="CTD" id="20196255"/>
<comment type="similarity">
    <text evidence="1">Belongs to the peptidase C14A family.</text>
</comment>
<evidence type="ECO:0000256" key="1">
    <source>
        <dbReference type="ARBA" id="ARBA00010134"/>
    </source>
</evidence>
<dbReference type="InterPro" id="IPR029030">
    <property type="entry name" value="Caspase-like_dom_sf"/>
</dbReference>
<dbReference type="GeneID" id="20196255"/>
<gene>
    <name evidence="5" type="primary">20196255</name>
    <name evidence="4" type="ORF">HELRODRAFT_134617</name>
</gene>
<dbReference type="PANTHER" id="PTHR48169:SF7">
    <property type="entry name" value="CASPASE 10"/>
    <property type="match status" value="1"/>
</dbReference>
<dbReference type="HOGENOM" id="CLU_036904_3_3_1"/>
<dbReference type="Proteomes" id="UP000015101">
    <property type="component" value="Unassembled WGS sequence"/>
</dbReference>
<dbReference type="SUPFAM" id="SSF52129">
    <property type="entry name" value="Caspase-like"/>
    <property type="match status" value="1"/>
</dbReference>
<keyword evidence="2" id="KW-0053">Apoptosis</keyword>
<dbReference type="Pfam" id="PF00656">
    <property type="entry name" value="Peptidase_C14"/>
    <property type="match status" value="1"/>
</dbReference>
<keyword evidence="6" id="KW-1185">Reference proteome</keyword>
<dbReference type="PRINTS" id="PR00376">
    <property type="entry name" value="IL1BCENZYME"/>
</dbReference>
<reference evidence="6" key="1">
    <citation type="submission" date="2012-12" db="EMBL/GenBank/DDBJ databases">
        <authorList>
            <person name="Hellsten U."/>
            <person name="Grimwood J."/>
            <person name="Chapman J.A."/>
            <person name="Shapiro H."/>
            <person name="Aerts A."/>
            <person name="Otillar R.P."/>
            <person name="Terry A.Y."/>
            <person name="Boore J.L."/>
            <person name="Simakov O."/>
            <person name="Marletaz F."/>
            <person name="Cho S.-J."/>
            <person name="Edsinger-Gonzales E."/>
            <person name="Havlak P."/>
            <person name="Kuo D.-H."/>
            <person name="Larsson T."/>
            <person name="Lv J."/>
            <person name="Arendt D."/>
            <person name="Savage R."/>
            <person name="Osoegawa K."/>
            <person name="de Jong P."/>
            <person name="Lindberg D.R."/>
            <person name="Seaver E.C."/>
            <person name="Weisblat D.A."/>
            <person name="Putnam N.H."/>
            <person name="Grigoriev I.V."/>
            <person name="Rokhsar D.S."/>
        </authorList>
    </citation>
    <scope>NUCLEOTIDE SEQUENCE</scope>
</reference>
<dbReference type="GO" id="GO:0006915">
    <property type="term" value="P:apoptotic process"/>
    <property type="evidence" value="ECO:0007669"/>
    <property type="project" value="UniProtKB-KW"/>
</dbReference>
<dbReference type="InterPro" id="IPR015917">
    <property type="entry name" value="Pept_C14A"/>
</dbReference>
<reference evidence="5" key="3">
    <citation type="submission" date="2015-06" db="UniProtKB">
        <authorList>
            <consortium name="EnsemblMetazoa"/>
        </authorList>
    </citation>
    <scope>IDENTIFICATION</scope>
</reference>
<dbReference type="EMBL" id="AMQM01004015">
    <property type="status" value="NOT_ANNOTATED_CDS"/>
    <property type="molecule type" value="Genomic_DNA"/>
</dbReference>
<evidence type="ECO:0000313" key="4">
    <source>
        <dbReference type="EMBL" id="ESO04984.1"/>
    </source>
</evidence>
<dbReference type="Gene3D" id="3.40.50.1460">
    <property type="match status" value="1"/>
</dbReference>
<dbReference type="EnsemblMetazoa" id="HelroT134617">
    <property type="protein sequence ID" value="HelroP134617"/>
    <property type="gene ID" value="HelroG134617"/>
</dbReference>
<dbReference type="InParanoid" id="T1EI55"/>
<dbReference type="PANTHER" id="PTHR48169">
    <property type="entry name" value="DED DOMAIN-CONTAINING PROTEIN"/>
    <property type="match status" value="1"/>
</dbReference>
<dbReference type="GO" id="GO:0005737">
    <property type="term" value="C:cytoplasm"/>
    <property type="evidence" value="ECO:0007669"/>
    <property type="project" value="UniProtKB-ARBA"/>
</dbReference>
<dbReference type="STRING" id="6412.T1EI55"/>
<dbReference type="OrthoDB" id="6114029at2759"/>
<evidence type="ECO:0000313" key="6">
    <source>
        <dbReference type="Proteomes" id="UP000015101"/>
    </source>
</evidence>
<dbReference type="GO" id="GO:0004197">
    <property type="term" value="F:cysteine-type endopeptidase activity"/>
    <property type="evidence" value="ECO:0007669"/>
    <property type="project" value="InterPro"/>
</dbReference>
<evidence type="ECO:0000256" key="2">
    <source>
        <dbReference type="ARBA" id="ARBA00022703"/>
    </source>
</evidence>
<name>T1EI55_HELRO</name>
<dbReference type="eggNOG" id="KOG3573">
    <property type="taxonomic scope" value="Eukaryota"/>
</dbReference>
<protein>
    <recommendedName>
        <fullName evidence="3">Caspase family p20 domain-containing protein</fullName>
    </recommendedName>
</protein>
<dbReference type="AlphaFoldDB" id="T1EI55"/>
<accession>T1EI55</accession>
<dbReference type="GO" id="GO:0006508">
    <property type="term" value="P:proteolysis"/>
    <property type="evidence" value="ECO:0007669"/>
    <property type="project" value="InterPro"/>
</dbReference>
<dbReference type="InterPro" id="IPR001309">
    <property type="entry name" value="Pept_C14_p20"/>
</dbReference>
<dbReference type="RefSeq" id="XP_009016917.1">
    <property type="nucleotide sequence ID" value="XM_009018669.1"/>
</dbReference>
<dbReference type="EMBL" id="KB096411">
    <property type="protein sequence ID" value="ESO04984.1"/>
    <property type="molecule type" value="Genomic_DNA"/>
</dbReference>
<dbReference type="PROSITE" id="PS50208">
    <property type="entry name" value="CASPASE_P20"/>
    <property type="match status" value="1"/>
</dbReference>
<reference evidence="4 6" key="2">
    <citation type="journal article" date="2013" name="Nature">
        <title>Insights into bilaterian evolution from three spiralian genomes.</title>
        <authorList>
            <person name="Simakov O."/>
            <person name="Marletaz F."/>
            <person name="Cho S.J."/>
            <person name="Edsinger-Gonzales E."/>
            <person name="Havlak P."/>
            <person name="Hellsten U."/>
            <person name="Kuo D.H."/>
            <person name="Larsson T."/>
            <person name="Lv J."/>
            <person name="Arendt D."/>
            <person name="Savage R."/>
            <person name="Osoegawa K."/>
            <person name="de Jong P."/>
            <person name="Grimwood J."/>
            <person name="Chapman J.A."/>
            <person name="Shapiro H."/>
            <person name="Aerts A."/>
            <person name="Otillar R.P."/>
            <person name="Terry A.Y."/>
            <person name="Boore J.L."/>
            <person name="Grigoriev I.V."/>
            <person name="Lindberg D.R."/>
            <person name="Seaver E.C."/>
            <person name="Weisblat D.A."/>
            <person name="Putnam N.H."/>
            <person name="Rokhsar D.S."/>
        </authorList>
    </citation>
    <scope>NUCLEOTIDE SEQUENCE</scope>
</reference>